<keyword evidence="1" id="KW-0862">Zinc</keyword>
<dbReference type="PANTHER" id="PTHR21725">
    <property type="entry name" value="E3 UBIQUITIN-PROTEIN LIGASE UBR4"/>
    <property type="match status" value="1"/>
</dbReference>
<dbReference type="PANTHER" id="PTHR21725:SF1">
    <property type="entry name" value="E3 UBIQUITIN-PROTEIN LIGASE UBR4"/>
    <property type="match status" value="1"/>
</dbReference>
<reference evidence="4 5" key="1">
    <citation type="journal article" date="2024" name="BMC Genomics">
        <title>De novo assembly and annotation of Popillia japonica's genome with initial clues to its potential as an invasive pest.</title>
        <authorList>
            <person name="Cucini C."/>
            <person name="Boschi S."/>
            <person name="Funari R."/>
            <person name="Cardaioli E."/>
            <person name="Iannotti N."/>
            <person name="Marturano G."/>
            <person name="Paoli F."/>
            <person name="Bruttini M."/>
            <person name="Carapelli A."/>
            <person name="Frati F."/>
            <person name="Nardi F."/>
        </authorList>
    </citation>
    <scope>NUCLEOTIDE SEQUENCE [LARGE SCALE GENOMIC DNA]</scope>
    <source>
        <strain evidence="4">DMR45628</strain>
    </source>
</reference>
<keyword evidence="5" id="KW-1185">Reference proteome</keyword>
<gene>
    <name evidence="4" type="ORF">QE152_g27613</name>
</gene>
<sequence length="134" mass="15086">MIVLAQARHSQPSGPIKTQARHSQPSGPIKSLSNKNEEDYNVYKPYLIFFGIIDGIYKNFFKNVAGTDEQWPSNLADYIRHNDEALMKASERLLGIYTDELLPCTSFAEFCDVAELLDVIITPDTFIADVLKGM</sequence>
<feature type="region of interest" description="UBR4 E3 catalytic module" evidence="1">
    <location>
        <begin position="1"/>
        <end position="134"/>
    </location>
</feature>
<evidence type="ECO:0000313" key="5">
    <source>
        <dbReference type="Proteomes" id="UP001458880"/>
    </source>
</evidence>
<evidence type="ECO:0000256" key="1">
    <source>
        <dbReference type="PROSITE-ProRule" id="PRU01388"/>
    </source>
</evidence>
<evidence type="ECO:0000256" key="2">
    <source>
        <dbReference type="SAM" id="MobiDB-lite"/>
    </source>
</evidence>
<feature type="region of interest" description="Disordered" evidence="2">
    <location>
        <begin position="1"/>
        <end position="33"/>
    </location>
</feature>
<proteinExistence type="inferred from homology"/>
<dbReference type="InterPro" id="IPR045189">
    <property type="entry name" value="UBR4-like"/>
</dbReference>
<keyword evidence="1" id="KW-0863">Zinc-finger</keyword>
<dbReference type="Proteomes" id="UP001458880">
    <property type="component" value="Unassembled WGS sequence"/>
</dbReference>
<evidence type="ECO:0000313" key="4">
    <source>
        <dbReference type="EMBL" id="KAK9707814.1"/>
    </source>
</evidence>
<dbReference type="AlphaFoldDB" id="A0AAW1JUJ9"/>
<evidence type="ECO:0000259" key="3">
    <source>
        <dbReference type="Pfam" id="PF13764"/>
    </source>
</evidence>
<name>A0AAW1JUJ9_POPJA</name>
<dbReference type="PROSITE" id="PS52043">
    <property type="entry name" value="UBR4_E3"/>
    <property type="match status" value="1"/>
</dbReference>
<dbReference type="InterPro" id="IPR025704">
    <property type="entry name" value="E3_Ub_ligase_UBR4_C"/>
</dbReference>
<dbReference type="GO" id="GO:0008270">
    <property type="term" value="F:zinc ion binding"/>
    <property type="evidence" value="ECO:0007669"/>
    <property type="project" value="UniProtKB-KW"/>
</dbReference>
<comment type="similarity">
    <text evidence="1">Belongs to the UBR4 family.</text>
</comment>
<accession>A0AAW1JUJ9</accession>
<feature type="compositionally biased region" description="Polar residues" evidence="2">
    <location>
        <begin position="21"/>
        <end position="33"/>
    </location>
</feature>
<feature type="domain" description="E3 ubiquitin ligase UBR4 C-terminal" evidence="3">
    <location>
        <begin position="5"/>
        <end position="114"/>
    </location>
</feature>
<protein>
    <submittedName>
        <fullName evidence="4">E3 ubiquitin-protein ligase UBR4</fullName>
    </submittedName>
</protein>
<comment type="caution">
    <text evidence="4">The sequence shown here is derived from an EMBL/GenBank/DDBJ whole genome shotgun (WGS) entry which is preliminary data.</text>
</comment>
<organism evidence="4 5">
    <name type="scientific">Popillia japonica</name>
    <name type="common">Japanese beetle</name>
    <dbReference type="NCBI Taxonomy" id="7064"/>
    <lineage>
        <taxon>Eukaryota</taxon>
        <taxon>Metazoa</taxon>
        <taxon>Ecdysozoa</taxon>
        <taxon>Arthropoda</taxon>
        <taxon>Hexapoda</taxon>
        <taxon>Insecta</taxon>
        <taxon>Pterygota</taxon>
        <taxon>Neoptera</taxon>
        <taxon>Endopterygota</taxon>
        <taxon>Coleoptera</taxon>
        <taxon>Polyphaga</taxon>
        <taxon>Scarabaeiformia</taxon>
        <taxon>Scarabaeidae</taxon>
        <taxon>Rutelinae</taxon>
        <taxon>Popillia</taxon>
    </lineage>
</organism>
<dbReference type="Pfam" id="PF13764">
    <property type="entry name" value="E3_UbLigase_R4"/>
    <property type="match status" value="1"/>
</dbReference>
<dbReference type="EMBL" id="JASPKY010000342">
    <property type="protein sequence ID" value="KAK9707814.1"/>
    <property type="molecule type" value="Genomic_DNA"/>
</dbReference>
<keyword evidence="1" id="KW-0479">Metal-binding</keyword>